<evidence type="ECO:0000313" key="1">
    <source>
        <dbReference type="EMBL" id="MBM7618250.1"/>
    </source>
</evidence>
<reference evidence="1 2" key="1">
    <citation type="submission" date="2021-01" db="EMBL/GenBank/DDBJ databases">
        <title>Genomic Encyclopedia of Type Strains, Phase IV (KMG-IV): sequencing the most valuable type-strain genomes for metagenomic binning, comparative biology and taxonomic classification.</title>
        <authorList>
            <person name="Goeker M."/>
        </authorList>
    </citation>
    <scope>NUCLEOTIDE SEQUENCE [LARGE SCALE GENOMIC DNA]</scope>
    <source>
        <strain evidence="1 2">DSM 25879</strain>
    </source>
</reference>
<proteinExistence type="predicted"/>
<protein>
    <submittedName>
        <fullName evidence="1">Uncharacterized protein</fullName>
    </submittedName>
</protein>
<gene>
    <name evidence="1" type="ORF">JOC95_000092</name>
</gene>
<organism evidence="1 2">
    <name type="scientific">Sutcliffiella tianshenii</name>
    <dbReference type="NCBI Taxonomy" id="1463404"/>
    <lineage>
        <taxon>Bacteria</taxon>
        <taxon>Bacillati</taxon>
        <taxon>Bacillota</taxon>
        <taxon>Bacilli</taxon>
        <taxon>Bacillales</taxon>
        <taxon>Bacillaceae</taxon>
        <taxon>Sutcliffiella</taxon>
    </lineage>
</organism>
<dbReference type="EMBL" id="JAFBED010000001">
    <property type="protein sequence ID" value="MBM7618250.1"/>
    <property type="molecule type" value="Genomic_DNA"/>
</dbReference>
<keyword evidence="2" id="KW-1185">Reference proteome</keyword>
<accession>A0ABS2NUC1</accession>
<comment type="caution">
    <text evidence="1">The sequence shown here is derived from an EMBL/GenBank/DDBJ whole genome shotgun (WGS) entry which is preliminary data.</text>
</comment>
<name>A0ABS2NUC1_9BACI</name>
<sequence length="49" mass="5655">MKRLKAGIQEKAEFQELQEMGMEVRREVEVLLQAVVDVLLGSKRKVIVE</sequence>
<evidence type="ECO:0000313" key="2">
    <source>
        <dbReference type="Proteomes" id="UP000737402"/>
    </source>
</evidence>
<dbReference type="Proteomes" id="UP000737402">
    <property type="component" value="Unassembled WGS sequence"/>
</dbReference>